<evidence type="ECO:0000313" key="5">
    <source>
        <dbReference type="Proteomes" id="UP000050489"/>
    </source>
</evidence>
<dbReference type="EMBL" id="QJQB01000360">
    <property type="protein sequence ID" value="PYA65314.1"/>
    <property type="molecule type" value="Genomic_DNA"/>
</dbReference>
<dbReference type="RefSeq" id="WP_038879301.1">
    <property type="nucleotide sequence ID" value="NZ_CABMHU010000116.1"/>
</dbReference>
<feature type="transmembrane region" description="Helical" evidence="1">
    <location>
        <begin position="48"/>
        <end position="67"/>
    </location>
</feature>
<evidence type="ECO:0000313" key="4">
    <source>
        <dbReference type="EMBL" id="PYA65314.1"/>
    </source>
</evidence>
<evidence type="ECO:0000313" key="2">
    <source>
        <dbReference type="EMBL" id="AWL68598.1"/>
    </source>
</evidence>
<organism evidence="3 5">
    <name type="scientific">Serratia marcescens</name>
    <dbReference type="NCBI Taxonomy" id="615"/>
    <lineage>
        <taxon>Bacteria</taxon>
        <taxon>Pseudomonadati</taxon>
        <taxon>Pseudomonadota</taxon>
        <taxon>Gammaproteobacteria</taxon>
        <taxon>Enterobacterales</taxon>
        <taxon>Yersiniaceae</taxon>
        <taxon>Serratia</taxon>
    </lineage>
</organism>
<evidence type="ECO:0000256" key="1">
    <source>
        <dbReference type="SAM" id="Phobius"/>
    </source>
</evidence>
<reference evidence="5" key="1">
    <citation type="submission" date="2016-04" db="EMBL/GenBank/DDBJ databases">
        <authorList>
            <person name="Osei Sekyere J."/>
            <person name="Sivertsen A."/>
            <person name="Pedersen A.T."/>
            <person name="Sundsfjord A."/>
        </authorList>
    </citation>
    <scope>NUCLEOTIDE SEQUENCE [LARGE SCALE GENOMIC DNA]</scope>
    <source>
        <strain evidence="5">945174350</strain>
    </source>
</reference>
<evidence type="ECO:0000313" key="7">
    <source>
        <dbReference type="Proteomes" id="UP000247823"/>
    </source>
</evidence>
<reference evidence="3" key="2">
    <citation type="journal article" date="2017" name="PLoS ONE">
        <title>Genomic and phenotypic characterisation of fluoroquinolone resistance mechanisms in Enterobacteriaceae in Durban, South Africa.</title>
        <authorList>
            <person name="Osei Sekyere J."/>
            <person name="Amoako D.G."/>
        </authorList>
    </citation>
    <scope>NUCLEOTIDE SEQUENCE</scope>
    <source>
        <strain evidence="3">945174350</strain>
    </source>
</reference>
<keyword evidence="1" id="KW-1133">Transmembrane helix</keyword>
<reference evidence="2 6" key="3">
    <citation type="submission" date="2018-05" db="EMBL/GenBank/DDBJ databases">
        <title>Klebsiella quasipneumonaiae provides a window into carbapenemase gene transfer, plasmid rearrangements and nosocomial acquisition from the hospital environment.</title>
        <authorList>
            <person name="Mathers A.J."/>
            <person name="Vegesana K."/>
            <person name="Stoesser N."/>
            <person name="Crook D."/>
            <person name="Vaughan A."/>
            <person name="Barry K."/>
            <person name="Parikh H."/>
            <person name="Sebra R."/>
            <person name="Kotay S."/>
            <person name="Walker A.S."/>
            <person name="Sheppard A.E."/>
        </authorList>
    </citation>
    <scope>NUCLEOTIDE SEQUENCE [LARGE SCALE GENOMIC DNA]</scope>
    <source>
        <strain evidence="2 6">CAV1761</strain>
    </source>
</reference>
<reference evidence="4" key="6">
    <citation type="submission" date="2018-06" db="EMBL/GenBank/DDBJ databases">
        <authorList>
            <person name="Martins R.C."/>
            <person name="Perdigao-Neto L.V."/>
            <person name="Costa S.F."/>
            <person name="Levin A.S.S."/>
        </authorList>
    </citation>
    <scope>NUCLEOTIDE SEQUENCE</scope>
    <source>
        <strain evidence="4">1283</strain>
    </source>
</reference>
<dbReference type="EMBL" id="LJEX02000169">
    <property type="protein sequence ID" value="OCO78857.1"/>
    <property type="molecule type" value="Genomic_DNA"/>
</dbReference>
<name>A0A0G3SPA3_SERMA</name>
<evidence type="ECO:0000313" key="3">
    <source>
        <dbReference type="EMBL" id="OCO78857.1"/>
    </source>
</evidence>
<dbReference type="Proteomes" id="UP000247823">
    <property type="component" value="Unassembled WGS sequence"/>
</dbReference>
<sequence length="126" mass="14250">MSLTIGLSFTWLNLLDLYNNDTLFFQKLTISVINNTSFADVIASYLRLILYLPFGLLAIVLTLLFCAQRLCDTRLFVLAWPISLAVFLVFWFVNVAFPGHLNLVLAAKSCVLAVIGLVPPRKRERE</sequence>
<evidence type="ECO:0000313" key="6">
    <source>
        <dbReference type="Proteomes" id="UP000245399"/>
    </source>
</evidence>
<accession>A0A0G3SPA3</accession>
<reference evidence="7" key="4">
    <citation type="submission" date="2018-06" db="EMBL/GenBank/DDBJ databases">
        <title>Serratia marcescens genome sequencing and assembly.</title>
        <authorList>
            <person name="Martins R.C."/>
            <person name="Perdigao-Neto L.V."/>
            <person name="Costa S.F."/>
            <person name="Levin A.S.S."/>
        </authorList>
    </citation>
    <scope>NUCLEOTIDE SEQUENCE [LARGE SCALE GENOMIC DNA]</scope>
    <source>
        <strain evidence="7">1283</strain>
    </source>
</reference>
<dbReference type="AlphaFoldDB" id="A0A0G3SPA3"/>
<gene>
    <name evidence="3" type="ORF">AN695_0208200</name>
    <name evidence="2" type="ORF">DKC05_13500</name>
    <name evidence="4" type="ORF">DMW51_15390</name>
</gene>
<keyword evidence="1" id="KW-0472">Membrane</keyword>
<feature type="transmembrane region" description="Helical" evidence="1">
    <location>
        <begin position="74"/>
        <end position="93"/>
    </location>
</feature>
<dbReference type="Proteomes" id="UP000245399">
    <property type="component" value="Chromosome"/>
</dbReference>
<keyword evidence="7" id="KW-1185">Reference proteome</keyword>
<dbReference type="EMBL" id="CP029449">
    <property type="protein sequence ID" value="AWL68598.1"/>
    <property type="molecule type" value="Genomic_DNA"/>
</dbReference>
<protein>
    <submittedName>
        <fullName evidence="3">Uncharacterized protein</fullName>
    </submittedName>
</protein>
<keyword evidence="1" id="KW-0812">Transmembrane</keyword>
<feature type="transmembrane region" description="Helical" evidence="1">
    <location>
        <begin position="99"/>
        <end position="118"/>
    </location>
</feature>
<dbReference type="Proteomes" id="UP000050489">
    <property type="component" value="Unassembled WGS sequence"/>
</dbReference>
<proteinExistence type="predicted"/>
<reference evidence="4 7" key="5">
    <citation type="submission" date="2018-06" db="EMBL/GenBank/DDBJ databases">
        <title>Serratia marcescens genome sequencing and assembly.</title>
        <authorList>
            <person name="Martins R.C.R."/>
            <person name="Perdigao-Neto L.V."/>
            <person name="Costa S.F."/>
            <person name="Levin A.S.S."/>
        </authorList>
    </citation>
    <scope>NUCLEOTIDE SEQUENCE [LARGE SCALE GENOMIC DNA]</scope>
    <source>
        <strain evidence="4 7">1283</strain>
    </source>
</reference>